<evidence type="ECO:0000256" key="1">
    <source>
        <dbReference type="ARBA" id="ARBA00022676"/>
    </source>
</evidence>
<dbReference type="SUPFAM" id="SSF53756">
    <property type="entry name" value="UDP-Glycosyltransferase/glycogen phosphorylase"/>
    <property type="match status" value="1"/>
</dbReference>
<keyword evidence="1 5" id="KW-0328">Glycosyltransferase</keyword>
<evidence type="ECO:0000259" key="4">
    <source>
        <dbReference type="Pfam" id="PF00534"/>
    </source>
</evidence>
<dbReference type="Proteomes" id="UP001169027">
    <property type="component" value="Unassembled WGS sequence"/>
</dbReference>
<dbReference type="EC" id="2.4.-.-" evidence="5"/>
<gene>
    <name evidence="5" type="ORF">Q2T77_31030</name>
</gene>
<dbReference type="PANTHER" id="PTHR12526:SF510">
    <property type="entry name" value="D-INOSITOL 3-PHOSPHATE GLYCOSYLTRANSFERASE"/>
    <property type="match status" value="1"/>
</dbReference>
<feature type="compositionally biased region" description="Basic and acidic residues" evidence="3">
    <location>
        <begin position="447"/>
        <end position="458"/>
    </location>
</feature>
<feature type="domain" description="Glycosyl transferase family 1" evidence="4">
    <location>
        <begin position="213"/>
        <end position="367"/>
    </location>
</feature>
<dbReference type="GO" id="GO:0016757">
    <property type="term" value="F:glycosyltransferase activity"/>
    <property type="evidence" value="ECO:0007669"/>
    <property type="project" value="UniProtKB-KW"/>
</dbReference>
<dbReference type="Gene3D" id="3.40.50.2000">
    <property type="entry name" value="Glycogen Phosphorylase B"/>
    <property type="match status" value="2"/>
</dbReference>
<reference evidence="5" key="1">
    <citation type="submission" date="2023-06" db="EMBL/GenBank/DDBJ databases">
        <authorList>
            <person name="Jiang Y."/>
            <person name="Liu Q."/>
        </authorList>
    </citation>
    <scope>NUCLEOTIDE SEQUENCE</scope>
    <source>
        <strain evidence="5">CGMCC 1.12090</strain>
    </source>
</reference>
<feature type="compositionally biased region" description="Polar residues" evidence="3">
    <location>
        <begin position="428"/>
        <end position="441"/>
    </location>
</feature>
<keyword evidence="6" id="KW-1185">Reference proteome</keyword>
<dbReference type="EMBL" id="JAUKVY010000031">
    <property type="protein sequence ID" value="MDO1536711.1"/>
    <property type="molecule type" value="Genomic_DNA"/>
</dbReference>
<evidence type="ECO:0000256" key="3">
    <source>
        <dbReference type="SAM" id="MobiDB-lite"/>
    </source>
</evidence>
<dbReference type="CDD" id="cd03801">
    <property type="entry name" value="GT4_PimA-like"/>
    <property type="match status" value="1"/>
</dbReference>
<protein>
    <submittedName>
        <fullName evidence="5">Glycosyltransferase</fullName>
        <ecNumber evidence="5">2.4.-.-</ecNumber>
    </submittedName>
</protein>
<proteinExistence type="predicted"/>
<dbReference type="RefSeq" id="WP_301814892.1">
    <property type="nucleotide sequence ID" value="NZ_JAUJZH010000031.1"/>
</dbReference>
<evidence type="ECO:0000313" key="6">
    <source>
        <dbReference type="Proteomes" id="UP001169027"/>
    </source>
</evidence>
<feature type="region of interest" description="Disordered" evidence="3">
    <location>
        <begin position="428"/>
        <end position="458"/>
    </location>
</feature>
<evidence type="ECO:0000313" key="5">
    <source>
        <dbReference type="EMBL" id="MDO1536711.1"/>
    </source>
</evidence>
<comment type="caution">
    <text evidence="5">The sequence shown here is derived from an EMBL/GenBank/DDBJ whole genome shotgun (WGS) entry which is preliminary data.</text>
</comment>
<evidence type="ECO:0000256" key="2">
    <source>
        <dbReference type="ARBA" id="ARBA00022679"/>
    </source>
</evidence>
<sequence length="458" mass="49773">MNIVIFSPLATTSAIGRVTTLIVRALFKLGHSAVVVRTEQEPALGVPAHDCETEVLSWTDAGGVELAVRDADALFYQIGNNYTYHCGALHWLRKLPGIVCLHDFLIAHLFAEWAHGRRHEAEAVLRNWYGDEAAVAFFNARSDSEFMDLASRRYPMTEWICSQASAVISHSHWGMPRVAASCAGPLKVLALPYDAPGAARCSARAQDGHARMTILTVGHANPNKRIDSVIRAIGSSEMLARAVTYRLCGRIEAGMAADLAALAKAKGVDLVISGETTDDVLQEAMLDADIVCCLRWPSFESASATTIEGLLYGKAVVVTDAAFYREIPDDCVYKISPYDEVAELSLALEELITDSDQRLAMAHRGQAWAERTFDAELYVAQLSDLARLATAAQPVLAMAQTLIDHLRGWGASEEIMTSDQISRPLTIFGNTHSSESETPPSATAAPTHHDADNRTQPS</sequence>
<accession>A0ABT8SCU7</accession>
<dbReference type="PANTHER" id="PTHR12526">
    <property type="entry name" value="GLYCOSYLTRANSFERASE"/>
    <property type="match status" value="1"/>
</dbReference>
<dbReference type="Pfam" id="PF00534">
    <property type="entry name" value="Glycos_transf_1"/>
    <property type="match status" value="1"/>
</dbReference>
<name>A0ABT8SCU7_9BURK</name>
<keyword evidence="2 5" id="KW-0808">Transferase</keyword>
<dbReference type="InterPro" id="IPR001296">
    <property type="entry name" value="Glyco_trans_1"/>
</dbReference>
<organism evidence="5 6">
    <name type="scientific">Variovorax ginsengisoli</name>
    <dbReference type="NCBI Taxonomy" id="363844"/>
    <lineage>
        <taxon>Bacteria</taxon>
        <taxon>Pseudomonadati</taxon>
        <taxon>Pseudomonadota</taxon>
        <taxon>Betaproteobacteria</taxon>
        <taxon>Burkholderiales</taxon>
        <taxon>Comamonadaceae</taxon>
        <taxon>Variovorax</taxon>
    </lineage>
</organism>